<reference evidence="15" key="1">
    <citation type="journal article" date="2020" name="bioRxiv">
        <title>Comparative genomics of Chlamydomonas.</title>
        <authorList>
            <person name="Craig R.J."/>
            <person name="Hasan A.R."/>
            <person name="Ness R.W."/>
            <person name="Keightley P.D."/>
        </authorList>
    </citation>
    <scope>NUCLEOTIDE SEQUENCE</scope>
    <source>
        <strain evidence="15">SAG 7.73</strain>
    </source>
</reference>
<keyword evidence="3" id="KW-0150">Chloroplast</keyword>
<name>A0A835W007_CHLIN</name>
<dbReference type="EC" id="2.7.1.182" evidence="12"/>
<proteinExistence type="inferred from homology"/>
<keyword evidence="6" id="KW-0812">Transmembrane</keyword>
<dbReference type="PANTHER" id="PTHR32523:SF8">
    <property type="entry name" value="DOLICHOL KINASE"/>
    <property type="match status" value="1"/>
</dbReference>
<keyword evidence="9" id="KW-1133">Transmembrane helix</keyword>
<dbReference type="InterPro" id="IPR039606">
    <property type="entry name" value="Phytol/farnesol_kinase"/>
</dbReference>
<dbReference type="PANTHER" id="PTHR32523">
    <property type="entry name" value="PHYTOL KINASE 1, CHLOROPLASTIC"/>
    <property type="match status" value="1"/>
</dbReference>
<evidence type="ECO:0000313" key="16">
    <source>
        <dbReference type="Proteomes" id="UP000650467"/>
    </source>
</evidence>
<keyword evidence="16" id="KW-1185">Reference proteome</keyword>
<accession>A0A835W007</accession>
<keyword evidence="4" id="KW-0934">Plastid</keyword>
<evidence type="ECO:0000256" key="5">
    <source>
        <dbReference type="ARBA" id="ARBA00022679"/>
    </source>
</evidence>
<comment type="subcellular location">
    <subcellularLocation>
        <location evidence="1">Plastid</location>
        <location evidence="1">Chloroplast membrane</location>
        <topology evidence="1">Multi-pass membrane protein</topology>
    </subcellularLocation>
</comment>
<evidence type="ECO:0000256" key="3">
    <source>
        <dbReference type="ARBA" id="ARBA00022528"/>
    </source>
</evidence>
<evidence type="ECO:0000256" key="7">
    <source>
        <dbReference type="ARBA" id="ARBA00022777"/>
    </source>
</evidence>
<dbReference type="GO" id="GO:0009507">
    <property type="term" value="C:chloroplast"/>
    <property type="evidence" value="ECO:0007669"/>
    <property type="project" value="UniProtKB-SubCell"/>
</dbReference>
<keyword evidence="7" id="KW-0418">Kinase</keyword>
<dbReference type="Gene3D" id="6.10.140.2220">
    <property type="match status" value="1"/>
</dbReference>
<feature type="region of interest" description="Disordered" evidence="14">
    <location>
        <begin position="338"/>
        <end position="361"/>
    </location>
</feature>
<dbReference type="Proteomes" id="UP000650467">
    <property type="component" value="Unassembled WGS sequence"/>
</dbReference>
<keyword evidence="8" id="KW-0809">Transit peptide</keyword>
<comment type="pathway">
    <text evidence="11">Cofactor biosynthesis; tocopherol biosynthesis.</text>
</comment>
<evidence type="ECO:0000313" key="15">
    <source>
        <dbReference type="EMBL" id="KAG2434215.1"/>
    </source>
</evidence>
<sequence length="1171" mass="122675">MELKDADETPSFRAFHCIFIAISSGLGPLMTGQLVPPVATATRVKVAKMAVDTQLLPALNRLVAALVDSEASGIKRLAAAARVNDPAVGPLNQEQTPRAATVEYCGVCIRAFIEAAMGPDADRLRAVGLPEAVASSGVLPRLARCMMVVSSVAAELDEALTAAAAAGRPGGSRGASGSRGNGGTVVRVHREGAIKQIRRVAAIILQLWDGHTAAIQEAAGRGSAPAAGGKGAEAATLRWLEGLLSDPCVQHFMLQHVMAQVAAADGGSCYGMPPRLVLLAPEPVLPESDAMRLEISNYDPFHSFMAAAGGGVDMPLLLLDLVYTVVAGWTVHGRPPAAAAAARGGGADGSSGSAHQSLQWPPGAPWQARNVFAMVENGGHSGLLRRPQVPVRGMQGLLRRLVNVCLASLVPGIRRHLRELQAVRGGAASSVSLASLYTPAHTEPTATGKAFPARGSLMCATRAVLLAFSNRCLQAQERQRQRQHLQQQGGVVPGSSPEPEPQGDIRALWIPLVRITHACVDVAIVTRMDLGECGFDKTGPAFGAADADTKPAMYNEAVDALRFIERLMSPCGGLRLPRLPPAHNGLFTLLPEAPNGIWEPLDFGYIPALERLLRALHRTEGSNRELGHRSLGGFGLFASHFRSFEPTWAAAFAYGRPQEVASLMATSATVMRLMMSYVVGVADMTWDPEYTTGAVLAARRRLPGEMAMRRRLIRGPNLLQGMLTWLADSAATADSSPAAAAAAAAGWAAAAAEAPGGAPPAPGGLVPGERWWQRRWRQAAAAATGGASSSTSSSSSAFDWGVPQPALQALALCSFTLKRWVFWMARSGRNLCVMAQKAAATASGSAVSQHTVAICRLPDSPAAQADDDLDHIGTQTRTALGAACCVFRAVPVIVHAHLQCKEFAAEARQRADSSGAEAAAAAWRAAAAAAEAEAESWKHLLLDFSHASCFELVAEAAELMCCPVASRAVGGEHVRWALYALLHLAVAFPEEAARELKKHLVPSPFFSQGPSRPAAAGPVPRVTADAALQAACIQVLGLQDTGAIAAEFFLLGRLISNGRSEPADVESLKAGFPLLAPWCCVGKRPDALWARRVGALLPPPALAGELVGVSADMCANRACVRMVGDSAAAVTLSRCGGRCGGAVSYCCVECQRTHWSAGHKEACGKRAAAPK</sequence>
<dbReference type="GO" id="GO:0016020">
    <property type="term" value="C:membrane"/>
    <property type="evidence" value="ECO:0007669"/>
    <property type="project" value="UniProtKB-SubCell"/>
</dbReference>
<evidence type="ECO:0000256" key="8">
    <source>
        <dbReference type="ARBA" id="ARBA00022946"/>
    </source>
</evidence>
<keyword evidence="10" id="KW-0472">Membrane</keyword>
<comment type="caution">
    <text evidence="15">The sequence shown here is derived from an EMBL/GenBank/DDBJ whole genome shotgun (WGS) entry which is preliminary data.</text>
</comment>
<dbReference type="GO" id="GO:0010276">
    <property type="term" value="F:phytol kinase activity"/>
    <property type="evidence" value="ECO:0007669"/>
    <property type="project" value="UniProtKB-EC"/>
</dbReference>
<dbReference type="EMBL" id="JAEHOC010000017">
    <property type="protein sequence ID" value="KAG2434215.1"/>
    <property type="molecule type" value="Genomic_DNA"/>
</dbReference>
<evidence type="ECO:0000256" key="13">
    <source>
        <dbReference type="ARBA" id="ARBA00048889"/>
    </source>
</evidence>
<evidence type="ECO:0000256" key="1">
    <source>
        <dbReference type="ARBA" id="ARBA00004508"/>
    </source>
</evidence>
<evidence type="ECO:0000256" key="11">
    <source>
        <dbReference type="ARBA" id="ARBA00024015"/>
    </source>
</evidence>
<evidence type="ECO:0000256" key="14">
    <source>
        <dbReference type="SAM" id="MobiDB-lite"/>
    </source>
</evidence>
<evidence type="ECO:0000256" key="4">
    <source>
        <dbReference type="ARBA" id="ARBA00022640"/>
    </source>
</evidence>
<evidence type="ECO:0000256" key="9">
    <source>
        <dbReference type="ARBA" id="ARBA00022989"/>
    </source>
</evidence>
<comment type="similarity">
    <text evidence="2">Belongs to the polyprenol kinase family.</text>
</comment>
<gene>
    <name evidence="15" type="ORF">HXX76_007941</name>
</gene>
<dbReference type="OrthoDB" id="537777at2759"/>
<evidence type="ECO:0000256" key="10">
    <source>
        <dbReference type="ARBA" id="ARBA00023136"/>
    </source>
</evidence>
<protein>
    <recommendedName>
        <fullName evidence="12">phytol kinase</fullName>
        <ecNumber evidence="12">2.7.1.182</ecNumber>
    </recommendedName>
</protein>
<dbReference type="AlphaFoldDB" id="A0A835W007"/>
<evidence type="ECO:0000256" key="12">
    <source>
        <dbReference type="ARBA" id="ARBA00039024"/>
    </source>
</evidence>
<keyword evidence="5" id="KW-0808">Transferase</keyword>
<evidence type="ECO:0000256" key="6">
    <source>
        <dbReference type="ARBA" id="ARBA00022692"/>
    </source>
</evidence>
<evidence type="ECO:0000256" key="2">
    <source>
        <dbReference type="ARBA" id="ARBA00010794"/>
    </source>
</evidence>
<organism evidence="15 16">
    <name type="scientific">Chlamydomonas incerta</name>
    <dbReference type="NCBI Taxonomy" id="51695"/>
    <lineage>
        <taxon>Eukaryota</taxon>
        <taxon>Viridiplantae</taxon>
        <taxon>Chlorophyta</taxon>
        <taxon>core chlorophytes</taxon>
        <taxon>Chlorophyceae</taxon>
        <taxon>CS clade</taxon>
        <taxon>Chlamydomonadales</taxon>
        <taxon>Chlamydomonadaceae</taxon>
        <taxon>Chlamydomonas</taxon>
    </lineage>
</organism>
<comment type="catalytic activity">
    <reaction evidence="13">
        <text>phytol + CTP = phytyl phosphate + CDP + H(+)</text>
        <dbReference type="Rhea" id="RHEA:38055"/>
        <dbReference type="ChEBI" id="CHEBI:15378"/>
        <dbReference type="ChEBI" id="CHEBI:17327"/>
        <dbReference type="ChEBI" id="CHEBI:37563"/>
        <dbReference type="ChEBI" id="CHEBI:58069"/>
        <dbReference type="ChEBI" id="CHEBI:75483"/>
        <dbReference type="EC" id="2.7.1.182"/>
    </reaction>
</comment>
<feature type="region of interest" description="Disordered" evidence="14">
    <location>
        <begin position="479"/>
        <end position="500"/>
    </location>
</feature>